<feature type="non-terminal residue" evidence="4">
    <location>
        <position position="1"/>
    </location>
</feature>
<feature type="domain" description="FAF" evidence="3">
    <location>
        <begin position="94"/>
        <end position="146"/>
    </location>
</feature>
<sequence>ANSTNCSKSWNFITNCPAKQSNNPEQQVYVHPLDKRSSCPLSPKSLEMCTESLGCETGSGIALTIDEFTSLSLQKQTTTASNKPKTRKVKHCNNFPPPLTSISGNESVFVQTHREGGRLVIKAFNFTTPASCFKAERENGRLRLSLCKAENDDQIQAEDVPQKETANDSEGESEAVSKAEVESEAEFNSNGRLWASSRCNGDRNGSKRMTSLQYCVAIS</sequence>
<dbReference type="InterPro" id="IPR021410">
    <property type="entry name" value="FAF"/>
</dbReference>
<accession>Q1EMM2</accession>
<comment type="similarity">
    <text evidence="1">Belongs to the fantastic four family.</text>
</comment>
<organism evidence="4">
    <name type="scientific">Plantago major</name>
    <name type="common">Common plantain</name>
    <dbReference type="NCBI Taxonomy" id="29818"/>
    <lineage>
        <taxon>Eukaryota</taxon>
        <taxon>Viridiplantae</taxon>
        <taxon>Streptophyta</taxon>
        <taxon>Embryophyta</taxon>
        <taxon>Tracheophyta</taxon>
        <taxon>Spermatophyta</taxon>
        <taxon>Magnoliopsida</taxon>
        <taxon>eudicotyledons</taxon>
        <taxon>Gunneridae</taxon>
        <taxon>Pentapetalae</taxon>
        <taxon>asterids</taxon>
        <taxon>lamiids</taxon>
        <taxon>Lamiales</taxon>
        <taxon>Plantaginaceae</taxon>
        <taxon>Plantagineae</taxon>
        <taxon>Plantago</taxon>
    </lineage>
</organism>
<name>Q1EMM2_PLAMJ</name>
<protein>
    <recommendedName>
        <fullName evidence="3">FAF domain-containing protein</fullName>
    </recommendedName>
</protein>
<dbReference type="EMBL" id="AM113868">
    <property type="protein sequence ID" value="CAJ34820.1"/>
    <property type="molecule type" value="mRNA"/>
</dbReference>
<dbReference type="PANTHER" id="PTHR33155">
    <property type="entry name" value="FANTASTIC FOUR-LIKE PROTEIN (DUF3049)"/>
    <property type="match status" value="1"/>
</dbReference>
<evidence type="ECO:0000256" key="1">
    <source>
        <dbReference type="ARBA" id="ARBA00008690"/>
    </source>
</evidence>
<evidence type="ECO:0000313" key="4">
    <source>
        <dbReference type="EMBL" id="CAJ34820.1"/>
    </source>
</evidence>
<proteinExistence type="evidence at transcript level"/>
<dbReference type="InterPro" id="IPR046431">
    <property type="entry name" value="FAF_dom"/>
</dbReference>
<reference evidence="4" key="1">
    <citation type="journal article" date="2006" name="Plant Physiol.">
        <title>Common plantain. A collection of expressed sequence tags from vascular tissue and a simple and efficient transformation method.</title>
        <authorList>
            <person name="Pommerrenig B."/>
            <person name="Barth I."/>
            <person name="Niedermeier M."/>
            <person name="Kopp S."/>
            <person name="Schmid J."/>
            <person name="Dwyer R.A."/>
            <person name="McNair R.J."/>
            <person name="Klebl F."/>
            <person name="Sauer N."/>
        </authorList>
    </citation>
    <scope>NUCLEOTIDE SEQUENCE</scope>
    <source>
        <tissue evidence="4">Vascular tissue</tissue>
    </source>
</reference>
<dbReference type="PANTHER" id="PTHR33155:SF8">
    <property type="entry name" value="PROTEIN FANTASTIC FOUR 1"/>
    <property type="match status" value="1"/>
</dbReference>
<feature type="region of interest" description="Disordered" evidence="2">
    <location>
        <begin position="153"/>
        <end position="208"/>
    </location>
</feature>
<dbReference type="Pfam" id="PF11250">
    <property type="entry name" value="FAF"/>
    <property type="match status" value="1"/>
</dbReference>
<evidence type="ECO:0000259" key="3">
    <source>
        <dbReference type="Pfam" id="PF11250"/>
    </source>
</evidence>
<dbReference type="AlphaFoldDB" id="Q1EMM2"/>
<evidence type="ECO:0000256" key="2">
    <source>
        <dbReference type="SAM" id="MobiDB-lite"/>
    </source>
</evidence>